<evidence type="ECO:0000256" key="4">
    <source>
        <dbReference type="ARBA" id="ARBA00022597"/>
    </source>
</evidence>
<reference evidence="7" key="1">
    <citation type="journal article" date="2021" name="PeerJ">
        <title>Extensive microbial diversity within the chicken gut microbiome revealed by metagenomics and culture.</title>
        <authorList>
            <person name="Gilroy R."/>
            <person name="Ravi A."/>
            <person name="Getino M."/>
            <person name="Pursley I."/>
            <person name="Horton D.L."/>
            <person name="Alikhan N.F."/>
            <person name="Baker D."/>
            <person name="Gharbi K."/>
            <person name="Hall N."/>
            <person name="Watson M."/>
            <person name="Adriaenssens E.M."/>
            <person name="Foster-Nyarko E."/>
            <person name="Jarju S."/>
            <person name="Secka A."/>
            <person name="Antonio M."/>
            <person name="Oren A."/>
            <person name="Chaudhuri R.R."/>
            <person name="La Ragione R."/>
            <person name="Hildebrand F."/>
            <person name="Pallen M.J."/>
        </authorList>
    </citation>
    <scope>NUCLEOTIDE SEQUENCE</scope>
    <source>
        <strain evidence="7">ChiSjej5B23-16112</strain>
    </source>
</reference>
<organism evidence="7 8">
    <name type="scientific">Lachnoclostridium phocaeense</name>
    <dbReference type="NCBI Taxonomy" id="1871021"/>
    <lineage>
        <taxon>Bacteria</taxon>
        <taxon>Bacillati</taxon>
        <taxon>Bacillota</taxon>
        <taxon>Clostridia</taxon>
        <taxon>Lachnospirales</taxon>
        <taxon>Lachnospiraceae</taxon>
    </lineage>
</organism>
<dbReference type="OrthoDB" id="9809047at2"/>
<dbReference type="Pfam" id="PF00381">
    <property type="entry name" value="PTS-HPr"/>
    <property type="match status" value="1"/>
</dbReference>
<sequence length="86" mass="9589">MYAKEVTINNPTGLHARPATQLVREAEKYQSEIRIIKENMVINPKSIFNVLAAGLSQGIAITVEAEGTDEREAVDSLCRFIEDLKE</sequence>
<name>A0A921I1L9_9FIRM</name>
<evidence type="ECO:0000259" key="6">
    <source>
        <dbReference type="PROSITE" id="PS51350"/>
    </source>
</evidence>
<dbReference type="PANTHER" id="PTHR33705">
    <property type="entry name" value="PHOSPHOCARRIER PROTEIN HPR"/>
    <property type="match status" value="1"/>
</dbReference>
<keyword evidence="4" id="KW-0762">Sugar transport</keyword>
<evidence type="ECO:0000256" key="2">
    <source>
        <dbReference type="ARBA" id="ARBA00020422"/>
    </source>
</evidence>
<accession>A0A921I1L9</accession>
<dbReference type="PANTHER" id="PTHR33705:SF1">
    <property type="entry name" value="PHOSPHOCARRIER PROTEIN HPR"/>
    <property type="match status" value="1"/>
</dbReference>
<dbReference type="PROSITE" id="PS51350">
    <property type="entry name" value="PTS_HPR_DOM"/>
    <property type="match status" value="1"/>
</dbReference>
<dbReference type="InterPro" id="IPR035895">
    <property type="entry name" value="HPr-like_sf"/>
</dbReference>
<evidence type="ECO:0000313" key="7">
    <source>
        <dbReference type="EMBL" id="HJF94831.1"/>
    </source>
</evidence>
<evidence type="ECO:0000256" key="1">
    <source>
        <dbReference type="ARBA" id="ARBA00003681"/>
    </source>
</evidence>
<dbReference type="AlphaFoldDB" id="A0A921I1L9"/>
<reference evidence="7" key="2">
    <citation type="submission" date="2021-09" db="EMBL/GenBank/DDBJ databases">
        <authorList>
            <person name="Gilroy R."/>
        </authorList>
    </citation>
    <scope>NUCLEOTIDE SEQUENCE</scope>
    <source>
        <strain evidence="7">ChiSjej5B23-16112</strain>
    </source>
</reference>
<dbReference type="PRINTS" id="PR00107">
    <property type="entry name" value="PHOSPHOCPHPR"/>
</dbReference>
<evidence type="ECO:0000256" key="5">
    <source>
        <dbReference type="ARBA" id="ARBA00033055"/>
    </source>
</evidence>
<dbReference type="InterPro" id="IPR000032">
    <property type="entry name" value="HPr-like"/>
</dbReference>
<dbReference type="Gene3D" id="3.30.1340.10">
    <property type="entry name" value="HPr-like"/>
    <property type="match status" value="1"/>
</dbReference>
<evidence type="ECO:0000256" key="3">
    <source>
        <dbReference type="ARBA" id="ARBA00022448"/>
    </source>
</evidence>
<dbReference type="SUPFAM" id="SSF55594">
    <property type="entry name" value="HPr-like"/>
    <property type="match status" value="1"/>
</dbReference>
<dbReference type="CDD" id="cd00367">
    <property type="entry name" value="PTS-HPr_like"/>
    <property type="match status" value="1"/>
</dbReference>
<feature type="domain" description="HPr" evidence="6">
    <location>
        <begin position="1"/>
        <end position="86"/>
    </location>
</feature>
<protein>
    <recommendedName>
        <fullName evidence="2">Phosphocarrier protein HPr</fullName>
    </recommendedName>
    <alternativeName>
        <fullName evidence="5">Histidine-containing protein</fullName>
    </alternativeName>
</protein>
<dbReference type="EMBL" id="DYVY01000141">
    <property type="protein sequence ID" value="HJF94831.1"/>
    <property type="molecule type" value="Genomic_DNA"/>
</dbReference>
<dbReference type="Proteomes" id="UP000769156">
    <property type="component" value="Unassembled WGS sequence"/>
</dbReference>
<dbReference type="PROSITE" id="PS00369">
    <property type="entry name" value="PTS_HPR_HIS"/>
    <property type="match status" value="1"/>
</dbReference>
<comment type="function">
    <text evidence="1">General (non sugar-specific) component of the phosphoenolpyruvate-dependent sugar phosphotransferase system (sugar PTS). This major carbohydrate active-transport system catalyzes the phosphorylation of incoming sugar substrates concomitantly with their translocation across the cell membrane. The phosphoryl group from phosphoenolpyruvate (PEP) is transferred to the phosphoryl carrier protein HPr by enzyme I. Phospho-HPr then transfers it to the PTS EIIA domain.</text>
</comment>
<dbReference type="NCBIfam" id="TIGR01003">
    <property type="entry name" value="PTS_HPr_family"/>
    <property type="match status" value="1"/>
</dbReference>
<keyword evidence="3" id="KW-0813">Transport</keyword>
<dbReference type="InterPro" id="IPR050399">
    <property type="entry name" value="HPr"/>
</dbReference>
<evidence type="ECO:0000313" key="8">
    <source>
        <dbReference type="Proteomes" id="UP000769156"/>
    </source>
</evidence>
<gene>
    <name evidence="7" type="ORF">K8V82_08560</name>
</gene>
<comment type="caution">
    <text evidence="7">The sequence shown here is derived from an EMBL/GenBank/DDBJ whole genome shotgun (WGS) entry which is preliminary data.</text>
</comment>
<proteinExistence type="predicted"/>
<dbReference type="InterPro" id="IPR001020">
    <property type="entry name" value="PTS_HPr_His_P_site"/>
</dbReference>